<evidence type="ECO:0000259" key="2">
    <source>
        <dbReference type="PROSITE" id="PS50157"/>
    </source>
</evidence>
<keyword evidence="1" id="KW-0479">Metal-binding</keyword>
<dbReference type="PROSITE" id="PS50157">
    <property type="entry name" value="ZINC_FINGER_C2H2_2"/>
    <property type="match status" value="1"/>
</dbReference>
<gene>
    <name evidence="3" type="ORF">BDA99DRAFT_539083</name>
</gene>
<organism evidence="3 4">
    <name type="scientific">Phascolomyces articulosus</name>
    <dbReference type="NCBI Taxonomy" id="60185"/>
    <lineage>
        <taxon>Eukaryota</taxon>
        <taxon>Fungi</taxon>
        <taxon>Fungi incertae sedis</taxon>
        <taxon>Mucoromycota</taxon>
        <taxon>Mucoromycotina</taxon>
        <taxon>Mucoromycetes</taxon>
        <taxon>Mucorales</taxon>
        <taxon>Lichtheimiaceae</taxon>
        <taxon>Phascolomyces</taxon>
    </lineage>
</organism>
<comment type="caution">
    <text evidence="3">The sequence shown here is derived from an EMBL/GenBank/DDBJ whole genome shotgun (WGS) entry which is preliminary data.</text>
</comment>
<feature type="domain" description="C2H2-type" evidence="2">
    <location>
        <begin position="14"/>
        <end position="44"/>
    </location>
</feature>
<name>A0AAD5JWV7_9FUNG</name>
<protein>
    <recommendedName>
        <fullName evidence="2">C2H2-type domain-containing protein</fullName>
    </recommendedName>
</protein>
<dbReference type="Pfam" id="PF00096">
    <property type="entry name" value="zf-C2H2"/>
    <property type="match status" value="1"/>
</dbReference>
<evidence type="ECO:0000256" key="1">
    <source>
        <dbReference type="PROSITE-ProRule" id="PRU00042"/>
    </source>
</evidence>
<dbReference type="EMBL" id="JAIXMP010000019">
    <property type="protein sequence ID" value="KAI9258066.1"/>
    <property type="molecule type" value="Genomic_DNA"/>
</dbReference>
<evidence type="ECO:0000313" key="3">
    <source>
        <dbReference type="EMBL" id="KAI9258066.1"/>
    </source>
</evidence>
<keyword evidence="4" id="KW-1185">Reference proteome</keyword>
<reference evidence="3" key="2">
    <citation type="submission" date="2023-02" db="EMBL/GenBank/DDBJ databases">
        <authorList>
            <consortium name="DOE Joint Genome Institute"/>
            <person name="Mondo S.J."/>
            <person name="Chang Y."/>
            <person name="Wang Y."/>
            <person name="Ahrendt S."/>
            <person name="Andreopoulos W."/>
            <person name="Barry K."/>
            <person name="Beard J."/>
            <person name="Benny G.L."/>
            <person name="Blankenship S."/>
            <person name="Bonito G."/>
            <person name="Cuomo C."/>
            <person name="Desiro A."/>
            <person name="Gervers K.A."/>
            <person name="Hundley H."/>
            <person name="Kuo A."/>
            <person name="LaButti K."/>
            <person name="Lang B.F."/>
            <person name="Lipzen A."/>
            <person name="O'Donnell K."/>
            <person name="Pangilinan J."/>
            <person name="Reynolds N."/>
            <person name="Sandor L."/>
            <person name="Smith M.W."/>
            <person name="Tsang A."/>
            <person name="Grigoriev I.V."/>
            <person name="Stajich J.E."/>
            <person name="Spatafora J.W."/>
        </authorList>
    </citation>
    <scope>NUCLEOTIDE SEQUENCE</scope>
    <source>
        <strain evidence="3">RSA 2281</strain>
    </source>
</reference>
<dbReference type="SMART" id="SM00355">
    <property type="entry name" value="ZnF_C2H2"/>
    <property type="match status" value="2"/>
</dbReference>
<dbReference type="InterPro" id="IPR013087">
    <property type="entry name" value="Znf_C2H2_type"/>
</dbReference>
<dbReference type="InterPro" id="IPR036236">
    <property type="entry name" value="Znf_C2H2_sf"/>
</dbReference>
<dbReference type="SUPFAM" id="SSF57667">
    <property type="entry name" value="beta-beta-alpha zinc fingers"/>
    <property type="match status" value="1"/>
</dbReference>
<keyword evidence="1" id="KW-0862">Zinc</keyword>
<reference evidence="3" key="1">
    <citation type="journal article" date="2022" name="IScience">
        <title>Evolution of zygomycete secretomes and the origins of terrestrial fungal ecologies.</title>
        <authorList>
            <person name="Chang Y."/>
            <person name="Wang Y."/>
            <person name="Mondo S."/>
            <person name="Ahrendt S."/>
            <person name="Andreopoulos W."/>
            <person name="Barry K."/>
            <person name="Beard J."/>
            <person name="Benny G.L."/>
            <person name="Blankenship S."/>
            <person name="Bonito G."/>
            <person name="Cuomo C."/>
            <person name="Desiro A."/>
            <person name="Gervers K.A."/>
            <person name="Hundley H."/>
            <person name="Kuo A."/>
            <person name="LaButti K."/>
            <person name="Lang B.F."/>
            <person name="Lipzen A."/>
            <person name="O'Donnell K."/>
            <person name="Pangilinan J."/>
            <person name="Reynolds N."/>
            <person name="Sandor L."/>
            <person name="Smith M.E."/>
            <person name="Tsang A."/>
            <person name="Grigoriev I.V."/>
            <person name="Stajich J.E."/>
            <person name="Spatafora J.W."/>
        </authorList>
    </citation>
    <scope>NUCLEOTIDE SEQUENCE</scope>
    <source>
        <strain evidence="3">RSA 2281</strain>
    </source>
</reference>
<accession>A0AAD5JWV7</accession>
<dbReference type="Pfam" id="PF12874">
    <property type="entry name" value="zf-met"/>
    <property type="match status" value="1"/>
</dbReference>
<dbReference type="AlphaFoldDB" id="A0AAD5JWV7"/>
<dbReference type="Proteomes" id="UP001209540">
    <property type="component" value="Unassembled WGS sequence"/>
</dbReference>
<dbReference type="GO" id="GO:0008270">
    <property type="term" value="F:zinc ion binding"/>
    <property type="evidence" value="ECO:0007669"/>
    <property type="project" value="UniProtKB-KW"/>
</dbReference>
<sequence length="112" mass="13255">MPKVKRKTTSNNNFECKQCNIKFSRPRDLKRHYRSTKAHKTDPTNLGHPCPVCHKQFTRHDVMMNHQGNRSCIHRLLYQDMQFFCNSDGKMIMVPLIFFQGWCIEHAVNDCS</sequence>
<keyword evidence="1" id="KW-0863">Zinc-finger</keyword>
<evidence type="ECO:0000313" key="4">
    <source>
        <dbReference type="Proteomes" id="UP001209540"/>
    </source>
</evidence>
<proteinExistence type="predicted"/>
<dbReference type="Gene3D" id="3.30.160.60">
    <property type="entry name" value="Classic Zinc Finger"/>
    <property type="match status" value="1"/>
</dbReference>